<gene>
    <name evidence="2" type="ORF">FOY51_21395</name>
</gene>
<keyword evidence="1" id="KW-0472">Membrane</keyword>
<comment type="caution">
    <text evidence="2">The sequence shown here is derived from an EMBL/GenBank/DDBJ whole genome shotgun (WGS) entry which is preliminary data.</text>
</comment>
<feature type="transmembrane region" description="Helical" evidence="1">
    <location>
        <begin position="12"/>
        <end position="33"/>
    </location>
</feature>
<dbReference type="EMBL" id="VLNY01000013">
    <property type="protein sequence ID" value="KAA0020224.1"/>
    <property type="molecule type" value="Genomic_DNA"/>
</dbReference>
<protein>
    <submittedName>
        <fullName evidence="2">DUF4229 domain-containing protein</fullName>
    </submittedName>
</protein>
<dbReference type="OrthoDB" id="4775104at2"/>
<keyword evidence="3" id="KW-1185">Reference proteome</keyword>
<organism evidence="2 3">
    <name type="scientific">Antrihabitans cavernicola</name>
    <dbReference type="NCBI Taxonomy" id="2495913"/>
    <lineage>
        <taxon>Bacteria</taxon>
        <taxon>Bacillati</taxon>
        <taxon>Actinomycetota</taxon>
        <taxon>Actinomycetes</taxon>
        <taxon>Mycobacteriales</taxon>
        <taxon>Nocardiaceae</taxon>
        <taxon>Antrihabitans</taxon>
    </lineage>
</organism>
<name>A0A5A7S8L7_9NOCA</name>
<feature type="transmembrane region" description="Helical" evidence="1">
    <location>
        <begin position="39"/>
        <end position="58"/>
    </location>
</feature>
<keyword evidence="1" id="KW-1133">Transmembrane helix</keyword>
<dbReference type="Proteomes" id="UP000322244">
    <property type="component" value="Unassembled WGS sequence"/>
</dbReference>
<sequence length="94" mass="10440">MGKLARDLGLYTLARFGMVAVLAVVIIFGAKIFGVAVPVLIALIFAVVLSLPLSMLFFKRLRIRVNEDIAAVDERRRRDKADLRAKLRGEDVAE</sequence>
<dbReference type="Pfam" id="PF14012">
    <property type="entry name" value="DUF4229"/>
    <property type="match status" value="1"/>
</dbReference>
<accession>A0A5A7S8L7</accession>
<dbReference type="InterPro" id="IPR025323">
    <property type="entry name" value="DUF4229"/>
</dbReference>
<keyword evidence="1" id="KW-0812">Transmembrane</keyword>
<evidence type="ECO:0000313" key="2">
    <source>
        <dbReference type="EMBL" id="KAA0020224.1"/>
    </source>
</evidence>
<reference evidence="2 3" key="1">
    <citation type="submission" date="2019-07" db="EMBL/GenBank/DDBJ databases">
        <title>Rhodococcus cavernicolus sp. nov., isolated from a cave.</title>
        <authorList>
            <person name="Lee S.D."/>
        </authorList>
    </citation>
    <scope>NUCLEOTIDE SEQUENCE [LARGE SCALE GENOMIC DNA]</scope>
    <source>
        <strain evidence="2 3">C1-24</strain>
    </source>
</reference>
<proteinExistence type="predicted"/>
<evidence type="ECO:0000256" key="1">
    <source>
        <dbReference type="SAM" id="Phobius"/>
    </source>
</evidence>
<dbReference type="AlphaFoldDB" id="A0A5A7S8L7"/>
<evidence type="ECO:0000313" key="3">
    <source>
        <dbReference type="Proteomes" id="UP000322244"/>
    </source>
</evidence>